<evidence type="ECO:0000313" key="8">
    <source>
        <dbReference type="EMBL" id="AOW79926.1"/>
    </source>
</evidence>
<evidence type="ECO:0000256" key="1">
    <source>
        <dbReference type="ARBA" id="ARBA00009833"/>
    </source>
</evidence>
<dbReference type="InterPro" id="IPR003959">
    <property type="entry name" value="ATPase_AAA_core"/>
</dbReference>
<feature type="domain" description="CDC48 N-terminal subdomain" evidence="7">
    <location>
        <begin position="10"/>
        <end position="91"/>
    </location>
</feature>
<evidence type="ECO:0000259" key="6">
    <source>
        <dbReference type="SMART" id="SM01072"/>
    </source>
</evidence>
<dbReference type="InterPro" id="IPR003593">
    <property type="entry name" value="AAA+_ATPase"/>
</dbReference>
<dbReference type="KEGG" id="halh:HTSR_0736"/>
<dbReference type="Gene3D" id="2.40.40.20">
    <property type="match status" value="1"/>
</dbReference>
<dbReference type="GO" id="GO:0051301">
    <property type="term" value="P:cell division"/>
    <property type="evidence" value="ECO:0007669"/>
    <property type="project" value="UniProtKB-KW"/>
</dbReference>
<dbReference type="InterPro" id="IPR003338">
    <property type="entry name" value="CDC4_N-term_subdom"/>
</dbReference>
<organism evidence="8 9">
    <name type="scientific">Halodesulfurarchaeum formicicum</name>
    <dbReference type="NCBI Taxonomy" id="1873524"/>
    <lineage>
        <taxon>Archaea</taxon>
        <taxon>Methanobacteriati</taxon>
        <taxon>Methanobacteriota</taxon>
        <taxon>Stenosarchaea group</taxon>
        <taxon>Halobacteria</taxon>
        <taxon>Halobacteriales</taxon>
        <taxon>Halobacteriaceae</taxon>
        <taxon>Halodesulfurarchaeum</taxon>
    </lineage>
</organism>
<dbReference type="SUPFAM" id="SSF52540">
    <property type="entry name" value="P-loop containing nucleoside triphosphate hydrolases"/>
    <property type="match status" value="2"/>
</dbReference>
<evidence type="ECO:0000256" key="4">
    <source>
        <dbReference type="ARBA" id="ARBA00022840"/>
    </source>
</evidence>
<dbReference type="InterPro" id="IPR027417">
    <property type="entry name" value="P-loop_NTPase"/>
</dbReference>
<evidence type="ECO:0000256" key="2">
    <source>
        <dbReference type="ARBA" id="ARBA00022737"/>
    </source>
</evidence>
<dbReference type="Gene3D" id="3.40.50.300">
    <property type="entry name" value="P-loop containing nucleotide triphosphate hydrolases"/>
    <property type="match status" value="2"/>
</dbReference>
<evidence type="ECO:0000259" key="7">
    <source>
        <dbReference type="SMART" id="SM01073"/>
    </source>
</evidence>
<dbReference type="SMART" id="SM01073">
    <property type="entry name" value="CDC48_N"/>
    <property type="match status" value="1"/>
</dbReference>
<dbReference type="CDD" id="cd19503">
    <property type="entry name" value="RecA-like_CDC48_NLV2_r1-like"/>
    <property type="match status" value="1"/>
</dbReference>
<dbReference type="InterPro" id="IPR003960">
    <property type="entry name" value="ATPase_AAA_CS"/>
</dbReference>
<dbReference type="Gene3D" id="1.10.8.60">
    <property type="match status" value="2"/>
</dbReference>
<dbReference type="RefSeq" id="WP_070364661.1">
    <property type="nucleotide sequence ID" value="NZ_CP016070.1"/>
</dbReference>
<dbReference type="Proteomes" id="UP000185608">
    <property type="component" value="Chromosome"/>
</dbReference>
<dbReference type="SUPFAM" id="SSF50692">
    <property type="entry name" value="ADC-like"/>
    <property type="match status" value="1"/>
</dbReference>
<dbReference type="GeneID" id="29828746"/>
<feature type="domain" description="AAA+ ATPase" evidence="5">
    <location>
        <begin position="208"/>
        <end position="343"/>
    </location>
</feature>
<dbReference type="SUPFAM" id="SSF54585">
    <property type="entry name" value="Cdc48 domain 2-like"/>
    <property type="match status" value="1"/>
</dbReference>
<dbReference type="Pfam" id="PF00004">
    <property type="entry name" value="AAA"/>
    <property type="match status" value="2"/>
</dbReference>
<dbReference type="EMBL" id="CP016070">
    <property type="protein sequence ID" value="AOW79926.1"/>
    <property type="molecule type" value="Genomic_DNA"/>
</dbReference>
<reference evidence="8 9" key="1">
    <citation type="submission" date="2016-06" db="EMBL/GenBank/DDBJ databases">
        <title>Discovery of anaerobic lithoheterotrophic haloarchaeon capable of sulfur respiration by hydrogen and formate.</title>
        <authorList>
            <person name="Sorokin D.Y."/>
            <person name="Kublanov I.V."/>
            <person name="Roman P."/>
            <person name="Sinninghe Damste J.S."/>
            <person name="Golyshin P.N."/>
            <person name="Rojo D."/>
            <person name="Ciordia S."/>
            <person name="Mena Md.C."/>
            <person name="Ferrer M."/>
            <person name="Smedile F."/>
            <person name="Messina E."/>
            <person name="La Cono V."/>
            <person name="Yakimov M.M."/>
        </authorList>
    </citation>
    <scope>NUCLEOTIDE SEQUENCE [LARGE SCALE GENOMIC DNA]</scope>
    <source>
        <strain evidence="8 9">HTSR1</strain>
    </source>
</reference>
<protein>
    <submittedName>
        <fullName evidence="8">Cell division control protein 48</fullName>
    </submittedName>
</protein>
<accession>A0A1D8S3J0</accession>
<feature type="domain" description="AAA+ ATPase" evidence="5">
    <location>
        <begin position="468"/>
        <end position="603"/>
    </location>
</feature>
<name>A0A1D8S3J0_9EURY</name>
<dbReference type="InterPro" id="IPR050168">
    <property type="entry name" value="AAA_ATPase_domain"/>
</dbReference>
<dbReference type="GO" id="GO:0016887">
    <property type="term" value="F:ATP hydrolysis activity"/>
    <property type="evidence" value="ECO:0007669"/>
    <property type="project" value="InterPro"/>
</dbReference>
<sequence>MSGTPAIEAVLRGAQPRDAGQGVIRLSRAAMRELGVLSGESVRIVGEEATVARVWPGRNDLGPNELRADGELRANAGVAVGDRVEITPIELAEADSVTLVPTADRGIDPDTLEGPLHKRLRNRTLRSTQQVKVDSLGEFRVTATDPTGPVRVTEETVVHLGAAEDAAADVGVTYEDIGGLDDELAAVRELIEAPLSEPELFQRLGIDAPKGVLLFGPPGTGKTRIARAVANEADAHFISISGPEIVTKYKGESEQRIRSVFEEAREQAPSVIFFDELDAIAGKRDDGGDMENRIVAQLLSELDGLAARGEVVVIGATNRVDAIDPALRRPGRFDREVEIGVPDREGREEILHIHTRGMPLTEDVDISALAERTHGFVGADLQALVVEAAMVAMGRYRDDEAELSVTRQDFEAALSAVEPSAMREFVAEMPATSFADIGGLEDVKQALREAVEWPRTHRELFEATSTDPPSGILLYGPPGTGKTMLARAVASESGVNFIRVAGPELFDRYVGESERAVRELFERARQAAPTVVFLDELDAIAGRRGDTQEVTERVVSQLLTELDGAAADPNLIVLGATNRLEAIDPALRRPGRLERQLLVPEPGREARLAILRVKTEDKPLAADVDLEALADDLAGYTGADIDALVREASMRAIREAVEEGIEDGGAITVTPGHFEAAIAAVDPDGTGGRENDTLSPQHS</sequence>
<dbReference type="AlphaFoldDB" id="A0A1D8S3J0"/>
<proteinExistence type="inferred from homology"/>
<dbReference type="Pfam" id="PF02359">
    <property type="entry name" value="CDC48_N"/>
    <property type="match status" value="1"/>
</dbReference>
<keyword evidence="8" id="KW-0131">Cell cycle</keyword>
<dbReference type="Gene3D" id="3.10.330.10">
    <property type="match status" value="1"/>
</dbReference>
<dbReference type="FunFam" id="2.40.40.20:FF:000007">
    <property type="entry name" value="AAA family ATPase"/>
    <property type="match status" value="1"/>
</dbReference>
<dbReference type="FunFam" id="1.10.8.60:FF:000178">
    <property type="entry name" value="CDC48/VCP homolog, AAA superfamily"/>
    <property type="match status" value="2"/>
</dbReference>
<dbReference type="Pfam" id="PF02933">
    <property type="entry name" value="CDC48_2"/>
    <property type="match status" value="1"/>
</dbReference>
<dbReference type="SMART" id="SM00382">
    <property type="entry name" value="AAA"/>
    <property type="match status" value="2"/>
</dbReference>
<dbReference type="GO" id="GO:0005737">
    <property type="term" value="C:cytoplasm"/>
    <property type="evidence" value="ECO:0007669"/>
    <property type="project" value="UniProtKB-ARBA"/>
</dbReference>
<dbReference type="PROSITE" id="PS00674">
    <property type="entry name" value="AAA"/>
    <property type="match status" value="2"/>
</dbReference>
<dbReference type="GO" id="GO:0005524">
    <property type="term" value="F:ATP binding"/>
    <property type="evidence" value="ECO:0007669"/>
    <property type="project" value="UniProtKB-KW"/>
</dbReference>
<evidence type="ECO:0000256" key="3">
    <source>
        <dbReference type="ARBA" id="ARBA00022741"/>
    </source>
</evidence>
<keyword evidence="4" id="KW-0067">ATP-binding</keyword>
<comment type="similarity">
    <text evidence="1">Belongs to the AAA ATPase family. CDC48 subfamily.</text>
</comment>
<dbReference type="InterPro" id="IPR004201">
    <property type="entry name" value="Cdc48_dom2"/>
</dbReference>
<gene>
    <name evidence="8" type="primary">cdc48c</name>
    <name evidence="8" type="ORF">HTSR_0736</name>
</gene>
<feature type="domain" description="CDC48" evidence="6">
    <location>
        <begin position="106"/>
        <end position="167"/>
    </location>
</feature>
<dbReference type="STRING" id="1873524.HSR6_0762"/>
<dbReference type="InterPro" id="IPR041569">
    <property type="entry name" value="AAA_lid_3"/>
</dbReference>
<dbReference type="Pfam" id="PF17862">
    <property type="entry name" value="AAA_lid_3"/>
    <property type="match status" value="2"/>
</dbReference>
<dbReference type="FunFam" id="3.40.50.300:FF:000018">
    <property type="entry name" value="Cell division control 48"/>
    <property type="match status" value="2"/>
</dbReference>
<dbReference type="SMART" id="SM01072">
    <property type="entry name" value="CDC48_2"/>
    <property type="match status" value="1"/>
</dbReference>
<keyword evidence="3" id="KW-0547">Nucleotide-binding</keyword>
<evidence type="ECO:0000313" key="9">
    <source>
        <dbReference type="Proteomes" id="UP000185608"/>
    </source>
</evidence>
<dbReference type="PATRIC" id="fig|1855411.3.peg.735"/>
<keyword evidence="8" id="KW-0132">Cell division</keyword>
<evidence type="ECO:0000259" key="5">
    <source>
        <dbReference type="SMART" id="SM00382"/>
    </source>
</evidence>
<dbReference type="InterPro" id="IPR009010">
    <property type="entry name" value="Asp_de-COase-like_dom_sf"/>
</dbReference>
<dbReference type="PANTHER" id="PTHR23077:SF171">
    <property type="entry name" value="NUCLEAR VALOSIN-CONTAINING PROTEIN-LIKE"/>
    <property type="match status" value="1"/>
</dbReference>
<keyword evidence="2" id="KW-0677">Repeat</keyword>
<dbReference type="InterPro" id="IPR029067">
    <property type="entry name" value="CDC48_domain_2-like_sf"/>
</dbReference>
<dbReference type="PANTHER" id="PTHR23077">
    <property type="entry name" value="AAA-FAMILY ATPASE"/>
    <property type="match status" value="1"/>
</dbReference>